<evidence type="ECO:0000313" key="3">
    <source>
        <dbReference type="Proteomes" id="UP000199663"/>
    </source>
</evidence>
<protein>
    <recommendedName>
        <fullName evidence="4">ABC-2 type transport system permease protein</fullName>
    </recommendedName>
</protein>
<dbReference type="EMBL" id="FNQC01000004">
    <property type="protein sequence ID" value="SDY95078.1"/>
    <property type="molecule type" value="Genomic_DNA"/>
</dbReference>
<keyword evidence="3" id="KW-1185">Reference proteome</keyword>
<evidence type="ECO:0008006" key="4">
    <source>
        <dbReference type="Google" id="ProtNLM"/>
    </source>
</evidence>
<comment type="caution">
    <text evidence="2">The sequence shown here is derived from an EMBL/GenBank/DDBJ whole genome shotgun (WGS) entry which is preliminary data.</text>
</comment>
<dbReference type="InterPro" id="IPR043742">
    <property type="entry name" value="DUF5687"/>
</dbReference>
<evidence type="ECO:0000313" key="2">
    <source>
        <dbReference type="EMBL" id="SDY95078.1"/>
    </source>
</evidence>
<feature type="transmembrane region" description="Helical" evidence="1">
    <location>
        <begin position="28"/>
        <end position="49"/>
    </location>
</feature>
<feature type="transmembrane region" description="Helical" evidence="1">
    <location>
        <begin position="388"/>
        <end position="411"/>
    </location>
</feature>
<feature type="transmembrane region" description="Helical" evidence="1">
    <location>
        <begin position="69"/>
        <end position="88"/>
    </location>
</feature>
<dbReference type="Pfam" id="PF18940">
    <property type="entry name" value="DUF5687"/>
    <property type="match status" value="1"/>
</dbReference>
<sequence length="502" mass="57161">MPNLGLMVVEFIRLELLKSIRSTSFAKSVMVGVFLAFLAVLLLGYLFLLGLVLKDIIVKYMGMPDAYEVVSGSLIYFFLIEFMYRYFVQKLPVIDLESFLHLPIKKSSIIHFLLIRSFISPLTLVALLVFGPFSYQEVAFRFGNAAGLMWLGSLLLSSWSLHWLMLWFKQRFEDSLIGIGVVFLVMLLGLGSNYYGWFNLGDLMKPLFDASLTSPIPVIGLLVLFFTCYGLAFTYYRNNAYIEDLTSEENVRFVNQSLGIFSRFGLAGELADLEWKLIIRHKKSRTYLMLASFFLLYGLIFYTNPMYKTEGGGFNHMFVFVGSFITGIFMLQYGQLFLSWNSSNFDFFLAKRDGLASLVKGKYLLFMAISFLCFLLSVPYAYFGWDILLIHLATFIFNMGVIIHLVIYLSLWKPKPMDLNKGAMFNYEGVGIAQFLMIIPMMGAPYVVYLPFAILVNQYAGLLALGVIGGIGILAFPKLAKFSIDRVIDNRHEISASFRQEL</sequence>
<feature type="transmembrane region" description="Helical" evidence="1">
    <location>
        <begin position="286"/>
        <end position="305"/>
    </location>
</feature>
<keyword evidence="1" id="KW-1133">Transmembrane helix</keyword>
<feature type="transmembrane region" description="Helical" evidence="1">
    <location>
        <begin position="363"/>
        <end position="382"/>
    </location>
</feature>
<dbReference type="Proteomes" id="UP000199663">
    <property type="component" value="Unassembled WGS sequence"/>
</dbReference>
<feature type="transmembrane region" description="Helical" evidence="1">
    <location>
        <begin position="432"/>
        <end position="452"/>
    </location>
</feature>
<reference evidence="2 3" key="1">
    <citation type="submission" date="2016-10" db="EMBL/GenBank/DDBJ databases">
        <authorList>
            <person name="Varghese N."/>
            <person name="Submissions S."/>
        </authorList>
    </citation>
    <scope>NUCLEOTIDE SEQUENCE [LARGE SCALE GENOMIC DNA]</scope>
    <source>
        <strain evidence="2 3">DSM 17997</strain>
    </source>
</reference>
<keyword evidence="1" id="KW-0472">Membrane</keyword>
<evidence type="ECO:0000256" key="1">
    <source>
        <dbReference type="SAM" id="Phobius"/>
    </source>
</evidence>
<proteinExistence type="predicted"/>
<feature type="transmembrane region" description="Helical" evidence="1">
    <location>
        <begin position="317"/>
        <end position="342"/>
    </location>
</feature>
<gene>
    <name evidence="2" type="ORF">SAMN05444412_10421</name>
</gene>
<feature type="transmembrane region" description="Helical" evidence="1">
    <location>
        <begin position="458"/>
        <end position="476"/>
    </location>
</feature>
<feature type="transmembrane region" description="Helical" evidence="1">
    <location>
        <begin position="147"/>
        <end position="168"/>
    </location>
</feature>
<feature type="transmembrane region" description="Helical" evidence="1">
    <location>
        <begin position="109"/>
        <end position="135"/>
    </location>
</feature>
<keyword evidence="1" id="KW-0812">Transmembrane</keyword>
<accession>A0A1H3P1X1</accession>
<feature type="transmembrane region" description="Helical" evidence="1">
    <location>
        <begin position="175"/>
        <end position="196"/>
    </location>
</feature>
<name>A0A1H3P1X1_9BACT</name>
<feature type="transmembrane region" description="Helical" evidence="1">
    <location>
        <begin position="216"/>
        <end position="236"/>
    </location>
</feature>
<organism evidence="2 3">
    <name type="scientific">Rhodonellum ikkaensis</name>
    <dbReference type="NCBI Taxonomy" id="336829"/>
    <lineage>
        <taxon>Bacteria</taxon>
        <taxon>Pseudomonadati</taxon>
        <taxon>Bacteroidota</taxon>
        <taxon>Cytophagia</taxon>
        <taxon>Cytophagales</taxon>
        <taxon>Cytophagaceae</taxon>
        <taxon>Rhodonellum</taxon>
    </lineage>
</organism>